<protein>
    <submittedName>
        <fullName evidence="6">EOG090X0LK7</fullName>
    </submittedName>
</protein>
<dbReference type="GO" id="GO:0044183">
    <property type="term" value="F:protein folding chaperone"/>
    <property type="evidence" value="ECO:0007669"/>
    <property type="project" value="TreeGrafter"/>
</dbReference>
<keyword evidence="5" id="KW-0732">Signal</keyword>
<dbReference type="GO" id="GO:0016272">
    <property type="term" value="C:prefoldin complex"/>
    <property type="evidence" value="ECO:0007669"/>
    <property type="project" value="InterPro"/>
</dbReference>
<evidence type="ECO:0000256" key="5">
    <source>
        <dbReference type="SAM" id="SignalP"/>
    </source>
</evidence>
<comment type="subunit">
    <text evidence="2">Heterohexamer of two PFD-alpha type and four PFD-beta type subunits.</text>
</comment>
<dbReference type="PANTHER" id="PTHR20903">
    <property type="entry name" value="PREFOLDIN SUBUNIT 1-RELATED"/>
    <property type="match status" value="1"/>
</dbReference>
<accession>A0A9N6WQS9</accession>
<keyword evidence="4" id="KW-0175">Coiled coil</keyword>
<evidence type="ECO:0000256" key="2">
    <source>
        <dbReference type="ARBA" id="ARBA00011695"/>
    </source>
</evidence>
<dbReference type="Pfam" id="PF01920">
    <property type="entry name" value="Prefoldin_2"/>
    <property type="match status" value="1"/>
</dbReference>
<dbReference type="Gene3D" id="1.10.287.370">
    <property type="match status" value="1"/>
</dbReference>
<reference evidence="6" key="1">
    <citation type="submission" date="2021-04" db="EMBL/GenBank/DDBJ databases">
        <authorList>
            <person name="Cornetti L."/>
        </authorList>
    </citation>
    <scope>NUCLEOTIDE SEQUENCE</scope>
</reference>
<evidence type="ECO:0000256" key="3">
    <source>
        <dbReference type="ARBA" id="ARBA00023186"/>
    </source>
</evidence>
<sequence>MDMELKKALFFLLIHMVETSQKLKLADIQIETYKRSMTHAQLTEKEVSQLPLEVNTYESLGRMFVMKESTETRKNLENKIKVCEDKIKTLEGSKTYLERSLKESENNIREMVQQRKFATVDENH</sequence>
<comment type="similarity">
    <text evidence="1">Belongs to the prefoldin subunit beta family.</text>
</comment>
<name>A0A9N6WQS9_9CRUS</name>
<dbReference type="GO" id="GO:0005737">
    <property type="term" value="C:cytoplasm"/>
    <property type="evidence" value="ECO:0007669"/>
    <property type="project" value="TreeGrafter"/>
</dbReference>
<dbReference type="CDD" id="cd23164">
    <property type="entry name" value="Prefoldin_1"/>
    <property type="match status" value="1"/>
</dbReference>
<dbReference type="EMBL" id="OC986303">
    <property type="protein sequence ID" value="CAG4642958.1"/>
    <property type="molecule type" value="Genomic_DNA"/>
</dbReference>
<evidence type="ECO:0000313" key="6">
    <source>
        <dbReference type="EMBL" id="CAG4642958.1"/>
    </source>
</evidence>
<dbReference type="InterPro" id="IPR009053">
    <property type="entry name" value="Prefoldin"/>
</dbReference>
<dbReference type="PANTHER" id="PTHR20903:SF0">
    <property type="entry name" value="PREFOLDIN SUBUNIT 1"/>
    <property type="match status" value="1"/>
</dbReference>
<dbReference type="AlphaFoldDB" id="A0A9N6WQS9"/>
<dbReference type="GO" id="GO:0051082">
    <property type="term" value="F:unfolded protein binding"/>
    <property type="evidence" value="ECO:0007669"/>
    <property type="project" value="InterPro"/>
</dbReference>
<feature type="chain" id="PRO_5040329658" evidence="5">
    <location>
        <begin position="20"/>
        <end position="124"/>
    </location>
</feature>
<evidence type="ECO:0000256" key="1">
    <source>
        <dbReference type="ARBA" id="ARBA00008045"/>
    </source>
</evidence>
<evidence type="ECO:0000256" key="4">
    <source>
        <dbReference type="SAM" id="Coils"/>
    </source>
</evidence>
<keyword evidence="3" id="KW-0143">Chaperone</keyword>
<organism evidence="6">
    <name type="scientific">Evadne anonyx</name>
    <dbReference type="NCBI Taxonomy" id="141404"/>
    <lineage>
        <taxon>Eukaryota</taxon>
        <taxon>Metazoa</taxon>
        <taxon>Ecdysozoa</taxon>
        <taxon>Arthropoda</taxon>
        <taxon>Crustacea</taxon>
        <taxon>Branchiopoda</taxon>
        <taxon>Diplostraca</taxon>
        <taxon>Cladocera</taxon>
        <taxon>Onychopoda</taxon>
        <taxon>Podonidae</taxon>
        <taxon>Evadne</taxon>
    </lineage>
</organism>
<dbReference type="SUPFAM" id="SSF46579">
    <property type="entry name" value="Prefoldin"/>
    <property type="match status" value="1"/>
</dbReference>
<feature type="signal peptide" evidence="5">
    <location>
        <begin position="1"/>
        <end position="19"/>
    </location>
</feature>
<gene>
    <name evidence="6" type="primary">EOG090X0LK7</name>
</gene>
<feature type="coiled-coil region" evidence="4">
    <location>
        <begin position="66"/>
        <end position="121"/>
    </location>
</feature>
<proteinExistence type="inferred from homology"/>
<dbReference type="InterPro" id="IPR002777">
    <property type="entry name" value="PFD_beta-like"/>
</dbReference>